<accession>A0A6B8LYL9</accession>
<proteinExistence type="inferred from homology"/>
<dbReference type="InterPro" id="IPR010930">
    <property type="entry name" value="Flg_bb/hook_C_dom"/>
</dbReference>
<dbReference type="PANTHER" id="PTHR30435">
    <property type="entry name" value="FLAGELLAR PROTEIN"/>
    <property type="match status" value="1"/>
</dbReference>
<feature type="domain" description="Flagellar basal-body/hook protein C-terminal" evidence="5">
    <location>
        <begin position="189"/>
        <end position="229"/>
    </location>
</feature>
<dbReference type="NCBIfam" id="TIGR03506">
    <property type="entry name" value="FlgEFG_subfam"/>
    <property type="match status" value="1"/>
</dbReference>
<feature type="domain" description="Flagellar hook protein FlgE/F/G-like D1" evidence="6">
    <location>
        <begin position="78"/>
        <end position="142"/>
    </location>
</feature>
<sequence>MQSAFYVTLSSQVALDKRLTTIAENVANASTIGFRATGVSFETALSKASATAFASTGSDYVSRASGSLVKTDNPFDVAIMGDAWLAIQTPQGVAYTRDGRLRMLETGEVQTLLGFPVLDAGNSPIVLDPTAGAPTIYRDGMIHQGDRQFGAIGLFEIDEAATLKRAENSAVIPSLPAAAVVNFAKNGIAQGHLENANVNAVAEIAKLITAHRAFESASAAFDMMDGAQRNAVRTLGGG</sequence>
<dbReference type="EMBL" id="CP044331">
    <property type="protein sequence ID" value="QGM96564.1"/>
    <property type="molecule type" value="Genomic_DNA"/>
</dbReference>
<evidence type="ECO:0000256" key="4">
    <source>
        <dbReference type="RuleBase" id="RU362116"/>
    </source>
</evidence>
<dbReference type="PANTHER" id="PTHR30435:SF19">
    <property type="entry name" value="FLAGELLAR BASAL-BODY ROD PROTEIN FLGG"/>
    <property type="match status" value="1"/>
</dbReference>
<dbReference type="InterPro" id="IPR053967">
    <property type="entry name" value="LlgE_F_G-like_D1"/>
</dbReference>
<keyword evidence="8" id="KW-1185">Reference proteome</keyword>
<dbReference type="Pfam" id="PF06429">
    <property type="entry name" value="Flg_bbr_C"/>
    <property type="match status" value="1"/>
</dbReference>
<dbReference type="GO" id="GO:0009425">
    <property type="term" value="C:bacterial-type flagellum basal body"/>
    <property type="evidence" value="ECO:0007669"/>
    <property type="project" value="UniProtKB-SubCell"/>
</dbReference>
<dbReference type="InterPro" id="IPR037925">
    <property type="entry name" value="FlgE/F/G-like"/>
</dbReference>
<dbReference type="NCBIfam" id="NF009282">
    <property type="entry name" value="PRK12642.1"/>
    <property type="match status" value="1"/>
</dbReference>
<organism evidence="7 8">
    <name type="scientific">Methylocystis parvus</name>
    <dbReference type="NCBI Taxonomy" id="134"/>
    <lineage>
        <taxon>Bacteria</taxon>
        <taxon>Pseudomonadati</taxon>
        <taxon>Pseudomonadota</taxon>
        <taxon>Alphaproteobacteria</taxon>
        <taxon>Hyphomicrobiales</taxon>
        <taxon>Methylocystaceae</taxon>
        <taxon>Methylocystis</taxon>
    </lineage>
</organism>
<gene>
    <name evidence="7" type="primary">flgF</name>
    <name evidence="7" type="ORF">F7D14_03070</name>
</gene>
<evidence type="ECO:0000256" key="3">
    <source>
        <dbReference type="ARBA" id="ARBA00023143"/>
    </source>
</evidence>
<evidence type="ECO:0000259" key="6">
    <source>
        <dbReference type="Pfam" id="PF22692"/>
    </source>
</evidence>
<evidence type="ECO:0000259" key="5">
    <source>
        <dbReference type="Pfam" id="PF06429"/>
    </source>
</evidence>
<dbReference type="SUPFAM" id="SSF117143">
    <property type="entry name" value="Flagellar hook protein flgE"/>
    <property type="match status" value="1"/>
</dbReference>
<name>A0A6B8LYL9_9HYPH</name>
<protein>
    <submittedName>
        <fullName evidence="7">Flagellar basal-body rod protein FlgF</fullName>
    </submittedName>
</protein>
<keyword evidence="7" id="KW-0969">Cilium</keyword>
<keyword evidence="7" id="KW-0282">Flagellum</keyword>
<evidence type="ECO:0000313" key="8">
    <source>
        <dbReference type="Proteomes" id="UP000422569"/>
    </source>
</evidence>
<dbReference type="KEGG" id="mpar:F7D14_03070"/>
<evidence type="ECO:0000256" key="2">
    <source>
        <dbReference type="ARBA" id="ARBA00009677"/>
    </source>
</evidence>
<keyword evidence="7" id="KW-0966">Cell projection</keyword>
<dbReference type="Pfam" id="PF22692">
    <property type="entry name" value="LlgE_F_G_D1"/>
    <property type="match status" value="1"/>
</dbReference>
<dbReference type="InterPro" id="IPR020013">
    <property type="entry name" value="Flagellar_FlgE/F/G"/>
</dbReference>
<evidence type="ECO:0000256" key="1">
    <source>
        <dbReference type="ARBA" id="ARBA00004117"/>
    </source>
</evidence>
<dbReference type="Proteomes" id="UP000422569">
    <property type="component" value="Chromosome"/>
</dbReference>
<comment type="similarity">
    <text evidence="2 4">Belongs to the flagella basal body rod proteins family.</text>
</comment>
<dbReference type="AlphaFoldDB" id="A0A6B8LYL9"/>
<keyword evidence="3 4" id="KW-0975">Bacterial flagellum</keyword>
<evidence type="ECO:0000313" key="7">
    <source>
        <dbReference type="EMBL" id="QGM96564.1"/>
    </source>
</evidence>
<reference evidence="7 8" key="1">
    <citation type="submission" date="2019-09" db="EMBL/GenBank/DDBJ databases">
        <title>Isolation and complete genome sequencing of Methylocystis species.</title>
        <authorList>
            <person name="Rumah B.L."/>
            <person name="Stead C.E."/>
            <person name="Stevens B.C."/>
            <person name="Minton N.P."/>
            <person name="Grosse-Honebrink A."/>
            <person name="Zhang Y."/>
        </authorList>
    </citation>
    <scope>NUCLEOTIDE SEQUENCE [LARGE SCALE GENOMIC DNA]</scope>
    <source>
        <strain evidence="7 8">BRCS2</strain>
    </source>
</reference>
<dbReference type="RefSeq" id="WP_016921177.1">
    <property type="nucleotide sequence ID" value="NZ_CP044331.1"/>
</dbReference>
<dbReference type="GO" id="GO:0071978">
    <property type="term" value="P:bacterial-type flagellum-dependent swarming motility"/>
    <property type="evidence" value="ECO:0007669"/>
    <property type="project" value="TreeGrafter"/>
</dbReference>
<comment type="subcellular location">
    <subcellularLocation>
        <location evidence="1 4">Bacterial flagellum basal body</location>
    </subcellularLocation>
</comment>